<comment type="caution">
    <text evidence="1">The sequence shown here is derived from an EMBL/GenBank/DDBJ whole genome shotgun (WGS) entry which is preliminary data.</text>
</comment>
<proteinExistence type="predicted"/>
<evidence type="ECO:0000313" key="1">
    <source>
        <dbReference type="EMBL" id="OUI80380.1"/>
    </source>
</evidence>
<gene>
    <name evidence="1" type="ORF">HK12_08845</name>
</gene>
<protein>
    <submittedName>
        <fullName evidence="1">Uncharacterized protein</fullName>
    </submittedName>
</protein>
<sequence length="194" mass="21896">MLPEATMISVREACADNPEATCLWASGENYKRYELSIFEDLISAAFGYLNNPANAVCPSSDHMRPLHDVAKQFRKRPSVPALTGLLFEMLPVFDLYGAFFSYEDLMLSPRPPGAEERWRPIKTALLQFKAYLNKNPMAQETAQWLDRLWPQLMAQADRKDHATREMLAGRAFFGGEELSEIFAIPEGVKIHAAA</sequence>
<dbReference type="AlphaFoldDB" id="A0A252A010"/>
<dbReference type="RefSeq" id="WP_086552735.1">
    <property type="nucleotide sequence ID" value="NZ_JOMO01000035.1"/>
</dbReference>
<reference evidence="1 2" key="1">
    <citation type="submission" date="2014-06" db="EMBL/GenBank/DDBJ databases">
        <authorList>
            <person name="Ju J."/>
            <person name="Zhang J."/>
        </authorList>
    </citation>
    <scope>NUCLEOTIDE SEQUENCE [LARGE SCALE GENOMIC DNA]</scope>
    <source>
        <strain evidence="1">DmW_045</strain>
    </source>
</reference>
<dbReference type="EMBL" id="JOMO01000035">
    <property type="protein sequence ID" value="OUI80380.1"/>
    <property type="molecule type" value="Genomic_DNA"/>
</dbReference>
<name>A0A252A010_9PROT</name>
<dbReference type="Proteomes" id="UP000194639">
    <property type="component" value="Unassembled WGS sequence"/>
</dbReference>
<accession>A0A252A010</accession>
<organism evidence="1 2">
    <name type="scientific">Acetobacter orientalis</name>
    <dbReference type="NCBI Taxonomy" id="146474"/>
    <lineage>
        <taxon>Bacteria</taxon>
        <taxon>Pseudomonadati</taxon>
        <taxon>Pseudomonadota</taxon>
        <taxon>Alphaproteobacteria</taxon>
        <taxon>Acetobacterales</taxon>
        <taxon>Acetobacteraceae</taxon>
        <taxon>Acetobacter</taxon>
    </lineage>
</organism>
<evidence type="ECO:0000313" key="2">
    <source>
        <dbReference type="Proteomes" id="UP000194639"/>
    </source>
</evidence>